<dbReference type="Gene3D" id="3.30.310.280">
    <property type="match status" value="1"/>
</dbReference>
<comment type="similarity">
    <text evidence="2">Belongs to the IucA/IucC family.</text>
</comment>
<dbReference type="GO" id="GO:0019290">
    <property type="term" value="P:siderophore biosynthetic process"/>
    <property type="evidence" value="ECO:0007669"/>
    <property type="project" value="InterPro"/>
</dbReference>
<dbReference type="PANTHER" id="PTHR34384">
    <property type="entry name" value="L-2,3-DIAMINOPROPANOATE--CITRATE LIGASE"/>
    <property type="match status" value="1"/>
</dbReference>
<name>A0A3M8EUF7_9ACTN</name>
<reference evidence="6 7" key="1">
    <citation type="journal article" date="2014" name="Genome Announc.">
        <title>Draft Genome Sequence of Streptomyces fradiae ATCC 19609, a Strain Highly Sensitive to Antibiotics.</title>
        <authorList>
            <person name="Bekker O.B."/>
            <person name="Klimina K.M."/>
            <person name="Vatlin A.A."/>
            <person name="Zakharevich N.V."/>
            <person name="Kasianov A.S."/>
            <person name="Danilenko V.N."/>
        </authorList>
    </citation>
    <scope>NUCLEOTIDE SEQUENCE [LARGE SCALE GENOMIC DNA]</scope>
    <source>
        <strain evidence="6 7">ATCC 19609</strain>
    </source>
</reference>
<evidence type="ECO:0000256" key="1">
    <source>
        <dbReference type="ARBA" id="ARBA00004924"/>
    </source>
</evidence>
<feature type="compositionally biased region" description="Low complexity" evidence="3">
    <location>
        <begin position="665"/>
        <end position="699"/>
    </location>
</feature>
<organism evidence="6 7">
    <name type="scientific">Streptomyces xinghaiensis</name>
    <dbReference type="NCBI Taxonomy" id="1038928"/>
    <lineage>
        <taxon>Bacteria</taxon>
        <taxon>Bacillati</taxon>
        <taxon>Actinomycetota</taxon>
        <taxon>Actinomycetes</taxon>
        <taxon>Kitasatosporales</taxon>
        <taxon>Streptomycetaceae</taxon>
        <taxon>Streptomyces</taxon>
    </lineage>
</organism>
<dbReference type="RefSeq" id="WP_105165713.1">
    <property type="nucleotide sequence ID" value="NZ_CP134822.1"/>
</dbReference>
<feature type="domain" description="Aerobactin siderophore biosynthesis IucA/IucC-like C-terminal" evidence="5">
    <location>
        <begin position="477"/>
        <end position="635"/>
    </location>
</feature>
<evidence type="ECO:0000313" key="7">
    <source>
        <dbReference type="Proteomes" id="UP000028058"/>
    </source>
</evidence>
<proteinExistence type="inferred from homology"/>
<dbReference type="Pfam" id="PF06276">
    <property type="entry name" value="FhuF"/>
    <property type="match status" value="1"/>
</dbReference>
<comment type="pathway">
    <text evidence="1">Siderophore biosynthesis.</text>
</comment>
<dbReference type="AlphaFoldDB" id="A0A3M8EUF7"/>
<dbReference type="Pfam" id="PF04183">
    <property type="entry name" value="IucA_IucC"/>
    <property type="match status" value="1"/>
</dbReference>
<dbReference type="Proteomes" id="UP000028058">
    <property type="component" value="Unassembled WGS sequence"/>
</dbReference>
<feature type="domain" description="Aerobactin siderophore biosynthesis IucA/IucC N-terminal" evidence="4">
    <location>
        <begin position="207"/>
        <end position="456"/>
    </location>
</feature>
<feature type="region of interest" description="Disordered" evidence="3">
    <location>
        <begin position="665"/>
        <end position="708"/>
    </location>
</feature>
<dbReference type="InterPro" id="IPR007310">
    <property type="entry name" value="Aerobactin_biosyn_IucA/IucC_N"/>
</dbReference>
<feature type="region of interest" description="Disordered" evidence="3">
    <location>
        <begin position="1"/>
        <end position="25"/>
    </location>
</feature>
<dbReference type="OrthoDB" id="495728at2"/>
<evidence type="ECO:0000259" key="5">
    <source>
        <dbReference type="Pfam" id="PF06276"/>
    </source>
</evidence>
<protein>
    <submittedName>
        <fullName evidence="6">IucA/IucC family siderophore biosynthesis protein</fullName>
    </submittedName>
</protein>
<evidence type="ECO:0000256" key="3">
    <source>
        <dbReference type="SAM" id="MobiDB-lite"/>
    </source>
</evidence>
<keyword evidence="7" id="KW-1185">Reference proteome</keyword>
<sequence length="708" mass="76164">MSTTAPHGAAAADATPHGAAPLRPAPHTAAPAEAVAHLTPGHWDTAVRLLIRKALAEFSHERLLTPEPLPGDRYRVTSDDGTVEYRFAARRMRLDHWHVDAASITRHRVGGTGTDEAHGTDKAHGTAEVQGTAEVHGNDAARATGETHGPELPLDGLAFFTELRTTLGIADDILPVYLEEIGSTLSGTAYKLGKPAVSAAELAAAGFQAIETGMTEGHPCFVANNGRLGFGIDDYHAHAPETGAPVRLLWLAAHRDHTTFTCSADTDYDTLLRAELGDALLGRFTATLTGLGLDPGDYLLIPVHPWQWWNKLSVTFAAEIAQRRLVCLGPGDDDHLAQQSIRTFFNTSDPAKHYVKTALSVLNMGFMRGLSAAYMEATPAINDWLAGLVARDPVLRRTGLTVIRERAAIGYRHRGYEAATDQHSPYRKMLAALWRESPVPGLRPGQRLATMAALLHTDRDGRSLTAALIERSGLTAEDWLRRYLDAYLTPLLHSFYAHDLAYMPHGENVILVLEDDAVARVVFKDIAEEIVVMNDGAELPPEVERVRAEVPEDMKLLSILTDVFDCFLRHLAAVLAAEEVIDEDAFWRTVAGTVTAYQESVPELADRFARYDIFAGEFALSCLNRLQLRNNRQMVDLQDPSGALQLVGTLENPIAAYAPAAAAPGATAPAPAAAPEADGTSGVDGTSGGAAAADGVRAPAPSPAPSRN</sequence>
<dbReference type="PANTHER" id="PTHR34384:SF6">
    <property type="entry name" value="STAPHYLOFERRIN B SYNTHASE"/>
    <property type="match status" value="1"/>
</dbReference>
<dbReference type="GO" id="GO:0016881">
    <property type="term" value="F:acid-amino acid ligase activity"/>
    <property type="evidence" value="ECO:0007669"/>
    <property type="project" value="UniProtKB-ARBA"/>
</dbReference>
<accession>A0A3M8EUF7</accession>
<gene>
    <name evidence="6" type="ORF">SFRA_022925</name>
</gene>
<dbReference type="InterPro" id="IPR022770">
    <property type="entry name" value="IucA/IucC-like_C"/>
</dbReference>
<dbReference type="Gene3D" id="6.10.250.3370">
    <property type="match status" value="1"/>
</dbReference>
<dbReference type="InterPro" id="IPR037455">
    <property type="entry name" value="LucA/IucC-like"/>
</dbReference>
<evidence type="ECO:0000313" key="6">
    <source>
        <dbReference type="EMBL" id="RKM92783.1"/>
    </source>
</evidence>
<evidence type="ECO:0000259" key="4">
    <source>
        <dbReference type="Pfam" id="PF04183"/>
    </source>
</evidence>
<dbReference type="Gene3D" id="1.10.510.40">
    <property type="match status" value="1"/>
</dbReference>
<dbReference type="EMBL" id="JNAD02000012">
    <property type="protein sequence ID" value="RKM92783.1"/>
    <property type="molecule type" value="Genomic_DNA"/>
</dbReference>
<comment type="caution">
    <text evidence="6">The sequence shown here is derived from an EMBL/GenBank/DDBJ whole genome shotgun (WGS) entry which is preliminary data.</text>
</comment>
<evidence type="ECO:0000256" key="2">
    <source>
        <dbReference type="ARBA" id="ARBA00007832"/>
    </source>
</evidence>